<accession>A0A453EPE5</accession>
<dbReference type="AlphaFoldDB" id="A0A453EPE5"/>
<reference evidence="1" key="3">
    <citation type="journal article" date="2017" name="Nature">
        <title>Genome sequence of the progenitor of the wheat D genome Aegilops tauschii.</title>
        <authorList>
            <person name="Luo M.C."/>
            <person name="Gu Y.Q."/>
            <person name="Puiu D."/>
            <person name="Wang H."/>
            <person name="Twardziok S.O."/>
            <person name="Deal K.R."/>
            <person name="Huo N."/>
            <person name="Zhu T."/>
            <person name="Wang L."/>
            <person name="Wang Y."/>
            <person name="McGuire P.E."/>
            <person name="Liu S."/>
            <person name="Long H."/>
            <person name="Ramasamy R.K."/>
            <person name="Rodriguez J.C."/>
            <person name="Van S.L."/>
            <person name="Yuan L."/>
            <person name="Wang Z."/>
            <person name="Xia Z."/>
            <person name="Xiao L."/>
            <person name="Anderson O.D."/>
            <person name="Ouyang S."/>
            <person name="Liang Y."/>
            <person name="Zimin A.V."/>
            <person name="Pertea G."/>
            <person name="Qi P."/>
            <person name="Bennetzen J.L."/>
            <person name="Dai X."/>
            <person name="Dawson M.W."/>
            <person name="Muller H.G."/>
            <person name="Kugler K."/>
            <person name="Rivarola-Duarte L."/>
            <person name="Spannagl M."/>
            <person name="Mayer K.F.X."/>
            <person name="Lu F.H."/>
            <person name="Bevan M.W."/>
            <person name="Leroy P."/>
            <person name="Li P."/>
            <person name="You F.M."/>
            <person name="Sun Q."/>
            <person name="Liu Z."/>
            <person name="Lyons E."/>
            <person name="Wicker T."/>
            <person name="Salzberg S.L."/>
            <person name="Devos K.M."/>
            <person name="Dvorak J."/>
        </authorList>
    </citation>
    <scope>NUCLEOTIDE SEQUENCE [LARGE SCALE GENOMIC DNA]</scope>
    <source>
        <strain evidence="1">cv. AL8/78</strain>
    </source>
</reference>
<dbReference type="Gramene" id="AET3Gv20416100.12">
    <property type="protein sequence ID" value="AET3Gv20416100.12"/>
    <property type="gene ID" value="AET3Gv20416100"/>
</dbReference>
<dbReference type="Gramene" id="AET3Gv20416100.8">
    <property type="protein sequence ID" value="AET3Gv20416100.8"/>
    <property type="gene ID" value="AET3Gv20416100"/>
</dbReference>
<dbReference type="Gramene" id="AET3Gv20416100.14">
    <property type="protein sequence ID" value="AET3Gv20416100.14"/>
    <property type="gene ID" value="AET3Gv20416100"/>
</dbReference>
<protein>
    <submittedName>
        <fullName evidence="1">Uncharacterized protein</fullName>
    </submittedName>
</protein>
<dbReference type="EnsemblPlants" id="AET3Gv20416100.8">
    <property type="protein sequence ID" value="AET3Gv20416100.8"/>
    <property type="gene ID" value="AET3Gv20416100"/>
</dbReference>
<evidence type="ECO:0000313" key="2">
    <source>
        <dbReference type="Proteomes" id="UP000015105"/>
    </source>
</evidence>
<reference evidence="2" key="2">
    <citation type="journal article" date="2017" name="Nat. Plants">
        <title>The Aegilops tauschii genome reveals multiple impacts of transposons.</title>
        <authorList>
            <person name="Zhao G."/>
            <person name="Zou C."/>
            <person name="Li K."/>
            <person name="Wang K."/>
            <person name="Li T."/>
            <person name="Gao L."/>
            <person name="Zhang X."/>
            <person name="Wang H."/>
            <person name="Yang Z."/>
            <person name="Liu X."/>
            <person name="Jiang W."/>
            <person name="Mao L."/>
            <person name="Kong X."/>
            <person name="Jiao Y."/>
            <person name="Jia J."/>
        </authorList>
    </citation>
    <scope>NUCLEOTIDE SEQUENCE [LARGE SCALE GENOMIC DNA]</scope>
    <source>
        <strain evidence="2">cv. AL8/78</strain>
    </source>
</reference>
<reference evidence="1" key="5">
    <citation type="journal article" date="2021" name="G3 (Bethesda)">
        <title>Aegilops tauschii genome assembly Aet v5.0 features greater sequence contiguity and improved annotation.</title>
        <authorList>
            <person name="Wang L."/>
            <person name="Zhu T."/>
            <person name="Rodriguez J.C."/>
            <person name="Deal K.R."/>
            <person name="Dubcovsky J."/>
            <person name="McGuire P.E."/>
            <person name="Lux T."/>
            <person name="Spannagl M."/>
            <person name="Mayer K.F.X."/>
            <person name="Baldrich P."/>
            <person name="Meyers B.C."/>
            <person name="Huo N."/>
            <person name="Gu Y.Q."/>
            <person name="Zhou H."/>
            <person name="Devos K.M."/>
            <person name="Bennetzen J.L."/>
            <person name="Unver T."/>
            <person name="Budak H."/>
            <person name="Gulick P.J."/>
            <person name="Galiba G."/>
            <person name="Kalapos B."/>
            <person name="Nelson D.R."/>
            <person name="Li P."/>
            <person name="You F.M."/>
            <person name="Luo M.C."/>
            <person name="Dvorak J."/>
        </authorList>
    </citation>
    <scope>NUCLEOTIDE SEQUENCE [LARGE SCALE GENOMIC DNA]</scope>
    <source>
        <strain evidence="1">cv. AL8/78</strain>
    </source>
</reference>
<dbReference type="Proteomes" id="UP000015105">
    <property type="component" value="Chromosome 3D"/>
</dbReference>
<dbReference type="Gramene" id="AET3Gv20416100.4">
    <property type="protein sequence ID" value="AET3Gv20416100.4"/>
    <property type="gene ID" value="AET3Gv20416100"/>
</dbReference>
<dbReference type="EnsemblPlants" id="AET3Gv20416100.14">
    <property type="protein sequence ID" value="AET3Gv20416100.14"/>
    <property type="gene ID" value="AET3Gv20416100"/>
</dbReference>
<keyword evidence="2" id="KW-1185">Reference proteome</keyword>
<reference evidence="2" key="1">
    <citation type="journal article" date="2014" name="Science">
        <title>Ancient hybridizations among the ancestral genomes of bread wheat.</title>
        <authorList>
            <consortium name="International Wheat Genome Sequencing Consortium,"/>
            <person name="Marcussen T."/>
            <person name="Sandve S.R."/>
            <person name="Heier L."/>
            <person name="Spannagl M."/>
            <person name="Pfeifer M."/>
            <person name="Jakobsen K.S."/>
            <person name="Wulff B.B."/>
            <person name="Steuernagel B."/>
            <person name="Mayer K.F."/>
            <person name="Olsen O.A."/>
        </authorList>
    </citation>
    <scope>NUCLEOTIDE SEQUENCE [LARGE SCALE GENOMIC DNA]</scope>
    <source>
        <strain evidence="2">cv. AL8/78</strain>
    </source>
</reference>
<dbReference type="EnsemblPlants" id="AET3Gv20416100.12">
    <property type="protein sequence ID" value="AET3Gv20416100.12"/>
    <property type="gene ID" value="AET3Gv20416100"/>
</dbReference>
<name>A0A453EPE5_AEGTS</name>
<dbReference type="PANTHER" id="PTHR47482">
    <property type="entry name" value="OS11G0632001 PROTEIN"/>
    <property type="match status" value="1"/>
</dbReference>
<proteinExistence type="predicted"/>
<dbReference type="PANTHER" id="PTHR47482:SF5">
    <property type="entry name" value="FAR1 DOMAIN-CONTAINING PROTEIN"/>
    <property type="match status" value="1"/>
</dbReference>
<dbReference type="EnsemblPlants" id="AET3Gv20416100.4">
    <property type="protein sequence ID" value="AET3Gv20416100.4"/>
    <property type="gene ID" value="AET3Gv20416100"/>
</dbReference>
<reference evidence="1" key="4">
    <citation type="submission" date="2019-03" db="UniProtKB">
        <authorList>
            <consortium name="EnsemblPlants"/>
        </authorList>
    </citation>
    <scope>IDENTIFICATION</scope>
</reference>
<evidence type="ECO:0000313" key="1">
    <source>
        <dbReference type="EnsemblPlants" id="AET3Gv20416100.12"/>
    </source>
</evidence>
<sequence>MEACTFYNLFSWEVGFGIRYGKSRLKPDKRKTMQEIVSGCSVCYSSRTA</sequence>
<organism evidence="1 2">
    <name type="scientific">Aegilops tauschii subsp. strangulata</name>
    <name type="common">Goatgrass</name>
    <dbReference type="NCBI Taxonomy" id="200361"/>
    <lineage>
        <taxon>Eukaryota</taxon>
        <taxon>Viridiplantae</taxon>
        <taxon>Streptophyta</taxon>
        <taxon>Embryophyta</taxon>
        <taxon>Tracheophyta</taxon>
        <taxon>Spermatophyta</taxon>
        <taxon>Magnoliopsida</taxon>
        <taxon>Liliopsida</taxon>
        <taxon>Poales</taxon>
        <taxon>Poaceae</taxon>
        <taxon>BOP clade</taxon>
        <taxon>Pooideae</taxon>
        <taxon>Triticodae</taxon>
        <taxon>Triticeae</taxon>
        <taxon>Triticinae</taxon>
        <taxon>Aegilops</taxon>
    </lineage>
</organism>